<dbReference type="GO" id="GO:0003677">
    <property type="term" value="F:DNA binding"/>
    <property type="evidence" value="ECO:0007669"/>
    <property type="project" value="UniProtKB-UniRule"/>
</dbReference>
<sequence length="1072" mass="121105">MRLGLDIGTNSVGWWLYKTDGEAASARIVEVIDGGVRIFSDGRDPKSKTSLAVDRRVARAARRRRDRYLRRRASLMKLLARTGLMPADPVEAKKLERLDPYELRSTGLDDALPLTHFGRALFHLNQRRGFKSNRKTDRGDNENGKIREATARLDLEMMTSGARSYGEFLHMRRQRASDPRHVPSVRTRLSVAARGGPDAKAEAGYDFYPDRHHLEEEFHALWAAQATHHQALTDDLRDLVFEKIFYQRPLKEPKIGLCLFTAEERIAKAHPLTQRRVLFETINQLRVTADGRSTRPLTLEERDTLVHALDNKKPTKSMTSMNMTLKALAKLLKLRDGERFTLETGVRENISCDPVRACMAHPARFGPQWSSLDWEAQWDVISRVRQVQSEGEFIELTDWLIQGHGLDADHAKAVGNAPLPEGYARLGFSATERILDQLKAEVCTYSDAVAKCGWHHSDQRTGACLEVLPYYGEVLDRHVIPGTYDATDDEITRYGRITNPTVHIGLNQLRRLVNKIIEVHGKPDQIVVELARELKQSEPQKKDAMKRLRNTTADAIRRSEQLEQLGQPNTGHNRMLLRLWEDLGPAIGPRCCPYTGKTISVTMVFDGSCDVDHILPFSRTLDDSFANRTLCLKEANREKSDRTPWEAWGGTDQWDDIAANLKNLPEKKRKRFGPDAMEWFEGENDFLDRALVDTQYLAKISRMYLDTLFTKGGHVWVVPGRMTEMLRRHWGLNALLNDKDRGAVKAKNRTDHRHHAIDAAVVAATDYRLMQKISRAAGQGENAGQSAELIARDTDAPWEHFRADIASQLEKIIVSHRADHGRIDVEGRKTGRDSTAGRLHNDTAYGVIDDLTVASRTPLMSLKPSDIAITERGKNIRDPQLQNALYVATKGKEGKMFEQALVDFASKEGPYQGIRRVRLVETLQKAARVEIGKTESGQPLKAYKGDSNHCYELWKLPDGKIVPQVVTTYEAHAGSAPRPHPAAKRILRVFKKDMVKLTKDGEEIVGYVQSMHIKNGLFVAQHLEANADARNRDKTDPFKFLQMGAGTLVKTGLRRVLVDEIGRLRDPGPPKL</sequence>
<dbReference type="GO" id="GO:0043571">
    <property type="term" value="P:maintenance of CRISPR repeat elements"/>
    <property type="evidence" value="ECO:0007669"/>
    <property type="project" value="UniProtKB-UniRule"/>
</dbReference>
<keyword evidence="10" id="KW-0464">Manganese</keyword>
<reference evidence="14 15" key="1">
    <citation type="submission" date="2015-09" db="EMBL/GenBank/DDBJ databases">
        <authorList>
            <consortium name="Swine Surveillance"/>
        </authorList>
    </citation>
    <scope>NUCLEOTIDE SEQUENCE [LARGE SCALE GENOMIC DNA]</scope>
    <source>
        <strain evidence="14 15">CECT 7688</strain>
    </source>
</reference>
<keyword evidence="5 12" id="KW-0378">Hydrolase</keyword>
<comment type="similarity">
    <text evidence="12">Belongs to the CRISPR-associated Cas9 family.</text>
</comment>
<evidence type="ECO:0000256" key="11">
    <source>
        <dbReference type="ARBA" id="ARBA00046380"/>
    </source>
</evidence>
<organism evidence="14 15">
    <name type="scientific">Shimia marina</name>
    <dbReference type="NCBI Taxonomy" id="321267"/>
    <lineage>
        <taxon>Bacteria</taxon>
        <taxon>Pseudomonadati</taxon>
        <taxon>Pseudomonadota</taxon>
        <taxon>Alphaproteobacteria</taxon>
        <taxon>Rhodobacterales</taxon>
        <taxon>Roseobacteraceae</taxon>
    </lineage>
</organism>
<dbReference type="EC" id="3.1.-.-" evidence="12"/>
<keyword evidence="9 12" id="KW-0238">DNA-binding</keyword>
<dbReference type="HAMAP" id="MF_01480">
    <property type="entry name" value="Cas9"/>
    <property type="match status" value="1"/>
</dbReference>
<dbReference type="GO" id="GO:0051607">
    <property type="term" value="P:defense response to virus"/>
    <property type="evidence" value="ECO:0007669"/>
    <property type="project" value="UniProtKB-UniRule"/>
</dbReference>
<evidence type="ECO:0000256" key="7">
    <source>
        <dbReference type="ARBA" id="ARBA00022884"/>
    </source>
</evidence>
<keyword evidence="3 12" id="KW-0479">Metal-binding</keyword>
<evidence type="ECO:0000256" key="4">
    <source>
        <dbReference type="ARBA" id="ARBA00022759"/>
    </source>
</evidence>
<dbReference type="InterPro" id="IPR003615">
    <property type="entry name" value="HNH_nuc"/>
</dbReference>
<name>A0A0P1ETF1_9RHOB</name>
<comment type="function">
    <text evidence="12">CRISPR (clustered regularly interspaced short palindromic repeat) is an adaptive immune system that provides protection against mobile genetic elements (viruses, transposable elements and conjugative plasmids). CRISPR clusters contain spacers, sequences complementary to antecedent mobile elements, and target invading nucleic acids. CRISPR clusters are transcribed and processed into CRISPR RNA (crRNA). In type II CRISPR systems correct processing of pre-crRNA requires a trans-encoded small RNA (tracrRNA), endogenous ribonuclease 3 (rnc) and this protein. The tracrRNA serves as a guide for ribonuclease 3-aided processing of pre-crRNA. Subsequently Cas9/crRNA/tracrRNA endonucleolytically cleaves linear or circular dsDNA target complementary to the spacer; Cas9 is inactive in the absence of the 2 guide RNAs (gRNA). Cas9 recognizes the protospacer adjacent motif (PAM) in the CRISPR repeat sequences to help distinguish self versus nonself, as targets within the bacterial CRISPR locus do not have PAMs. PAM recognition is also required for catalytic activity.</text>
</comment>
<keyword evidence="4 12" id="KW-0255">Endonuclease</keyword>
<evidence type="ECO:0000256" key="5">
    <source>
        <dbReference type="ARBA" id="ARBA00022801"/>
    </source>
</evidence>
<feature type="domain" description="HNH Cas9-type" evidence="13">
    <location>
        <begin position="534"/>
        <end position="691"/>
    </location>
</feature>
<evidence type="ECO:0000256" key="12">
    <source>
        <dbReference type="HAMAP-Rule" id="MF_01480"/>
    </source>
</evidence>
<dbReference type="EMBL" id="CYPW01000027">
    <property type="protein sequence ID" value="CUH53721.1"/>
    <property type="molecule type" value="Genomic_DNA"/>
</dbReference>
<comment type="subunit">
    <text evidence="11 12">Monomer. Binds crRNA and tracrRNA.</text>
</comment>
<dbReference type="InterPro" id="IPR036397">
    <property type="entry name" value="RNaseH_sf"/>
</dbReference>
<evidence type="ECO:0000259" key="13">
    <source>
        <dbReference type="PROSITE" id="PS51749"/>
    </source>
</evidence>
<dbReference type="GO" id="GO:0003723">
    <property type="term" value="F:RNA binding"/>
    <property type="evidence" value="ECO:0007669"/>
    <property type="project" value="UniProtKB-UniRule"/>
</dbReference>
<feature type="binding site" evidence="12">
    <location>
        <position position="533"/>
    </location>
    <ligand>
        <name>Mg(2+)</name>
        <dbReference type="ChEBI" id="CHEBI:18420"/>
        <label>1</label>
    </ligand>
</feature>
<keyword evidence="6 12" id="KW-0460">Magnesium</keyword>
<evidence type="ECO:0000256" key="6">
    <source>
        <dbReference type="ARBA" id="ARBA00022842"/>
    </source>
</evidence>
<feature type="binding site" evidence="12">
    <location>
        <position position="6"/>
    </location>
    <ligand>
        <name>Mg(2+)</name>
        <dbReference type="ChEBI" id="CHEBI:18420"/>
        <label>1</label>
    </ligand>
</feature>
<evidence type="ECO:0000256" key="3">
    <source>
        <dbReference type="ARBA" id="ARBA00022723"/>
    </source>
</evidence>
<evidence type="ECO:0000256" key="9">
    <source>
        <dbReference type="ARBA" id="ARBA00023125"/>
    </source>
</evidence>
<accession>A0A0P1ETF1</accession>
<dbReference type="Proteomes" id="UP000054823">
    <property type="component" value="Unassembled WGS sequence"/>
</dbReference>
<dbReference type="Gene3D" id="3.30.420.10">
    <property type="entry name" value="Ribonuclease H-like superfamily/Ribonuclease H"/>
    <property type="match status" value="3"/>
</dbReference>
<keyword evidence="15" id="KW-1185">Reference proteome</keyword>
<dbReference type="GO" id="GO:0016787">
    <property type="term" value="F:hydrolase activity"/>
    <property type="evidence" value="ECO:0007669"/>
    <property type="project" value="UniProtKB-KW"/>
</dbReference>
<dbReference type="GO" id="GO:0004519">
    <property type="term" value="F:endonuclease activity"/>
    <property type="evidence" value="ECO:0007669"/>
    <property type="project" value="UniProtKB-UniRule"/>
</dbReference>
<evidence type="ECO:0000313" key="14">
    <source>
        <dbReference type="EMBL" id="CUH53721.1"/>
    </source>
</evidence>
<dbReference type="Pfam" id="PF18541">
    <property type="entry name" value="RuvC_III"/>
    <property type="match status" value="1"/>
</dbReference>
<feature type="active site" description="For RuvC-like nuclease domain" evidence="12">
    <location>
        <position position="6"/>
    </location>
</feature>
<feature type="binding site" evidence="12">
    <location>
        <position position="529"/>
    </location>
    <ligand>
        <name>Mg(2+)</name>
        <dbReference type="ChEBI" id="CHEBI:18420"/>
        <label>1</label>
    </ligand>
</feature>
<proteinExistence type="inferred from homology"/>
<keyword evidence="2 12" id="KW-0540">Nuclease</keyword>
<feature type="binding site" evidence="12">
    <location>
        <position position="6"/>
    </location>
    <ligand>
        <name>Mg(2+)</name>
        <dbReference type="ChEBI" id="CHEBI:18420"/>
        <label>2</label>
    </ligand>
</feature>
<dbReference type="InterPro" id="IPR028629">
    <property type="entry name" value="Cas9"/>
</dbReference>
<dbReference type="InterPro" id="IPR041383">
    <property type="entry name" value="RuvC_III"/>
</dbReference>
<keyword evidence="8 12" id="KW-0051">Antiviral defense</keyword>
<dbReference type="RefSeq" id="WP_058240850.1">
    <property type="nucleotide sequence ID" value="NZ_CYPW01000027.1"/>
</dbReference>
<comment type="cofactor">
    <cofactor evidence="1 12">
        <name>Mg(2+)</name>
        <dbReference type="ChEBI" id="CHEBI:18420"/>
    </cofactor>
</comment>
<comment type="domain">
    <text evidence="12">Has 2 endonuclease domains. The discontinuous RuvC-like domain cleaves the target DNA noncomplementary to crRNA while the HNH nuclease domain cleaves the target DNA complementary to crRNA.</text>
</comment>
<gene>
    <name evidence="12 14" type="primary">cas9</name>
    <name evidence="14" type="ORF">SHM7688_03180</name>
</gene>
<dbReference type="NCBIfam" id="TIGR01865">
    <property type="entry name" value="cas_Csn1"/>
    <property type="match status" value="1"/>
</dbReference>
<keyword evidence="7 12" id="KW-0694">RNA-binding</keyword>
<evidence type="ECO:0000256" key="1">
    <source>
        <dbReference type="ARBA" id="ARBA00001946"/>
    </source>
</evidence>
<dbReference type="PROSITE" id="PS51749">
    <property type="entry name" value="HNH_CAS9"/>
    <property type="match status" value="1"/>
</dbReference>
<evidence type="ECO:0000256" key="8">
    <source>
        <dbReference type="ARBA" id="ARBA00023118"/>
    </source>
</evidence>
<dbReference type="OrthoDB" id="9777169at2"/>
<evidence type="ECO:0000256" key="10">
    <source>
        <dbReference type="ARBA" id="ARBA00023211"/>
    </source>
</evidence>
<evidence type="ECO:0000313" key="15">
    <source>
        <dbReference type="Proteomes" id="UP000054823"/>
    </source>
</evidence>
<dbReference type="Pfam" id="PF13395">
    <property type="entry name" value="HNH_4"/>
    <property type="match status" value="1"/>
</dbReference>
<protein>
    <recommendedName>
        <fullName evidence="12">CRISPR-associated endonuclease Cas9</fullName>
        <ecNumber evidence="12">3.1.-.-</ecNumber>
    </recommendedName>
</protein>
<feature type="binding site" evidence="12">
    <location>
        <position position="533"/>
    </location>
    <ligand>
        <name>Mg(2+)</name>
        <dbReference type="ChEBI" id="CHEBI:18420"/>
        <label>2</label>
    </ligand>
</feature>
<dbReference type="STRING" id="321267.SHM7688_03180"/>
<dbReference type="AlphaFoldDB" id="A0A0P1ETF1"/>
<evidence type="ECO:0000256" key="2">
    <source>
        <dbReference type="ARBA" id="ARBA00022722"/>
    </source>
</evidence>
<dbReference type="InterPro" id="IPR033114">
    <property type="entry name" value="HNH_CAS9"/>
</dbReference>
<feature type="active site" description="Proton acceptor for HNH nuclease domain" evidence="12">
    <location>
        <position position="613"/>
    </location>
</feature>
<feature type="binding site" evidence="12">
    <location>
        <position position="755"/>
    </location>
    <ligand>
        <name>Mg(2+)</name>
        <dbReference type="ChEBI" id="CHEBI:18420"/>
        <label>2</label>
    </ligand>
</feature>
<dbReference type="GO" id="GO:0046872">
    <property type="term" value="F:metal ion binding"/>
    <property type="evidence" value="ECO:0007669"/>
    <property type="project" value="UniProtKB-UniRule"/>
</dbReference>